<reference evidence="2" key="1">
    <citation type="submission" date="2020-04" db="EMBL/GenBank/DDBJ databases">
        <title>Deep metagenomics examines the oral microbiome during advanced dental caries in children, revealing novel taxa and co-occurrences with host molecules.</title>
        <authorList>
            <person name="Baker J.L."/>
            <person name="Morton J.T."/>
            <person name="Dinis M."/>
            <person name="Alvarez R."/>
            <person name="Tran N.C."/>
            <person name="Knight R."/>
            <person name="Edlund A."/>
        </authorList>
    </citation>
    <scope>NUCLEOTIDE SEQUENCE</scope>
    <source>
        <strain evidence="2">JCVI_25_bin.9</strain>
    </source>
</reference>
<dbReference type="NCBIfam" id="TIGR02651">
    <property type="entry name" value="RNase_Z"/>
    <property type="match status" value="1"/>
</dbReference>
<feature type="binding site" evidence="1">
    <location>
        <position position="63"/>
    </location>
    <ligand>
        <name>Zn(2+)</name>
        <dbReference type="ChEBI" id="CHEBI:29105"/>
        <label>1</label>
        <note>catalytic</note>
    </ligand>
</feature>
<keyword evidence="1 2" id="KW-0378">Hydrolase</keyword>
<keyword evidence="1" id="KW-0540">Nuclease</keyword>
<sequence>MDPFKVHILGCGSALPTLQHYASSQVVELREKLFMIDCGEGTQIQLRRCHIHFSRITAVFISHLHGDHCFGIPGMISTFGMTGRTAPLHIYAPAAYEPVLNQTLDFFCQGLEFKVVFHPVVTKEQTIIYEDRGLTVESIPLEHRIECCGYLFKEKPALPHIRRDMIDFYHIPVSQINNIKAGADWITEEGEKIPNSMLTAPAKAPRSYAYCSDTRYMKNLHKIVKGVSTLYHESTYATEDEDRAHLYWHSTSRQAATVAKDASVGKLVLGHFSARYQNEEKILEEAKEIFSNTLLSKEGMTIDV</sequence>
<evidence type="ECO:0000313" key="2">
    <source>
        <dbReference type="EMBL" id="MBF1414646.1"/>
    </source>
</evidence>
<accession>A0A930N4C2</accession>
<dbReference type="NCBIfam" id="NF000801">
    <property type="entry name" value="PRK00055.1-3"/>
    <property type="match status" value="1"/>
</dbReference>
<dbReference type="EC" id="3.1.26.11" evidence="1"/>
<feature type="binding site" evidence="1">
    <location>
        <position position="65"/>
    </location>
    <ligand>
        <name>Zn(2+)</name>
        <dbReference type="ChEBI" id="CHEBI:29105"/>
        <label>1</label>
        <note>catalytic</note>
    </ligand>
</feature>
<comment type="function">
    <text evidence="1">Zinc phosphodiesterase, which displays some tRNA 3'-processing endonuclease activity. Probably involved in tRNA maturation, by removing a 3'-trailer from precursor tRNA.</text>
</comment>
<dbReference type="PANTHER" id="PTHR46018:SF2">
    <property type="entry name" value="ZINC PHOSPHODIESTERASE ELAC PROTEIN 1"/>
    <property type="match status" value="1"/>
</dbReference>
<dbReference type="GO" id="GO:0042781">
    <property type="term" value="F:3'-tRNA processing endoribonuclease activity"/>
    <property type="evidence" value="ECO:0007669"/>
    <property type="project" value="UniProtKB-UniRule"/>
</dbReference>
<evidence type="ECO:0000256" key="1">
    <source>
        <dbReference type="HAMAP-Rule" id="MF_01818"/>
    </source>
</evidence>
<dbReference type="EMBL" id="JABZSQ010000042">
    <property type="protein sequence ID" value="MBF1414646.1"/>
    <property type="molecule type" value="Genomic_DNA"/>
</dbReference>
<feature type="binding site" evidence="1">
    <location>
        <position position="143"/>
    </location>
    <ligand>
        <name>Zn(2+)</name>
        <dbReference type="ChEBI" id="CHEBI:29105"/>
        <label>1</label>
        <note>catalytic</note>
    </ligand>
</feature>
<feature type="binding site" evidence="1">
    <location>
        <position position="271"/>
    </location>
    <ligand>
        <name>Zn(2+)</name>
        <dbReference type="ChEBI" id="CHEBI:29105"/>
        <label>2</label>
        <note>catalytic</note>
    </ligand>
</feature>
<dbReference type="AlphaFoldDB" id="A0A930N4C2"/>
<feature type="binding site" evidence="1">
    <location>
        <position position="67"/>
    </location>
    <ligand>
        <name>Zn(2+)</name>
        <dbReference type="ChEBI" id="CHEBI:29105"/>
        <label>2</label>
        <note>catalytic</note>
    </ligand>
</feature>
<dbReference type="RefSeq" id="WP_219495770.1">
    <property type="nucleotide sequence ID" value="NZ_JABZSL010000036.1"/>
</dbReference>
<dbReference type="InterPro" id="IPR013471">
    <property type="entry name" value="RNase_Z/BN"/>
</dbReference>
<dbReference type="PANTHER" id="PTHR46018">
    <property type="entry name" value="ZINC PHOSPHODIESTERASE ELAC PROTEIN 1"/>
    <property type="match status" value="1"/>
</dbReference>
<feature type="binding site" evidence="1">
    <location>
        <position position="68"/>
    </location>
    <ligand>
        <name>Zn(2+)</name>
        <dbReference type="ChEBI" id="CHEBI:29105"/>
        <label>2</label>
        <note>catalytic</note>
    </ligand>
</feature>
<dbReference type="Proteomes" id="UP000757461">
    <property type="component" value="Unassembled WGS sequence"/>
</dbReference>
<keyword evidence="1" id="KW-0255">Endonuclease</keyword>
<comment type="similarity">
    <text evidence="1">Belongs to the RNase Z family.</text>
</comment>
<comment type="catalytic activity">
    <reaction evidence="1">
        <text>Endonucleolytic cleavage of RNA, removing extra 3' nucleotides from tRNA precursor, generating 3' termini of tRNAs. A 3'-hydroxy group is left at the tRNA terminus and a 5'-phosphoryl group is left at the trailer molecule.</text>
        <dbReference type="EC" id="3.1.26.11"/>
    </reaction>
</comment>
<protein>
    <recommendedName>
        <fullName evidence="1">Ribonuclease Z</fullName>
        <shortName evidence="1">RNase Z</shortName>
        <ecNumber evidence="1">3.1.26.11</ecNumber>
    </recommendedName>
    <alternativeName>
        <fullName evidence="1">tRNA 3 endonuclease</fullName>
    </alternativeName>
    <alternativeName>
        <fullName evidence="1">tRNase Z</fullName>
    </alternativeName>
</protein>
<dbReference type="GO" id="GO:0008270">
    <property type="term" value="F:zinc ion binding"/>
    <property type="evidence" value="ECO:0007669"/>
    <property type="project" value="UniProtKB-UniRule"/>
</dbReference>
<comment type="subunit">
    <text evidence="1">Homodimer.</text>
</comment>
<evidence type="ECO:0000313" key="3">
    <source>
        <dbReference type="Proteomes" id="UP000757461"/>
    </source>
</evidence>
<organism evidence="2 3">
    <name type="scientific">Prevotella histicola</name>
    <dbReference type="NCBI Taxonomy" id="470565"/>
    <lineage>
        <taxon>Bacteria</taxon>
        <taxon>Pseudomonadati</taxon>
        <taxon>Bacteroidota</taxon>
        <taxon>Bacteroidia</taxon>
        <taxon>Bacteroidales</taxon>
        <taxon>Prevotellaceae</taxon>
        <taxon>Prevotella</taxon>
    </lineage>
</organism>
<feature type="binding site" evidence="1">
    <location>
        <position position="213"/>
    </location>
    <ligand>
        <name>Zn(2+)</name>
        <dbReference type="ChEBI" id="CHEBI:29105"/>
        <label>1</label>
        <note>catalytic</note>
    </ligand>
</feature>
<dbReference type="HAMAP" id="MF_01818">
    <property type="entry name" value="RNase_Z_BN"/>
    <property type="match status" value="1"/>
</dbReference>
<proteinExistence type="inferred from homology"/>
<comment type="cofactor">
    <cofactor evidence="1">
        <name>Zn(2+)</name>
        <dbReference type="ChEBI" id="CHEBI:29105"/>
    </cofactor>
    <text evidence="1">Binds 2 Zn(2+) ions.</text>
</comment>
<keyword evidence="1" id="KW-0479">Metal-binding</keyword>
<name>A0A930N4C2_9BACT</name>
<keyword evidence="1" id="KW-0862">Zinc</keyword>
<dbReference type="Pfam" id="PF23023">
    <property type="entry name" value="Anti-Pycsar_Apyc1"/>
    <property type="match status" value="1"/>
</dbReference>
<keyword evidence="1" id="KW-0819">tRNA processing</keyword>
<dbReference type="CDD" id="cd07717">
    <property type="entry name" value="RNaseZ_ZiPD-like_MBL-fold"/>
    <property type="match status" value="1"/>
</dbReference>
<gene>
    <name evidence="1" type="primary">rnz</name>
    <name evidence="2" type="ORF">HXN33_03590</name>
</gene>
<feature type="binding site" evidence="1">
    <location>
        <position position="213"/>
    </location>
    <ligand>
        <name>Zn(2+)</name>
        <dbReference type="ChEBI" id="CHEBI:29105"/>
        <label>2</label>
        <note>catalytic</note>
    </ligand>
</feature>
<comment type="caution">
    <text evidence="2">The sequence shown here is derived from an EMBL/GenBank/DDBJ whole genome shotgun (WGS) entry which is preliminary data.</text>
</comment>
<feature type="active site" description="Proton acceptor" evidence="1">
    <location>
        <position position="67"/>
    </location>
</feature>